<evidence type="ECO:0000256" key="6">
    <source>
        <dbReference type="SAM" id="MobiDB-lite"/>
    </source>
</evidence>
<dbReference type="PANTHER" id="PTHR10131:SF94">
    <property type="entry name" value="TNF RECEPTOR-ASSOCIATED FACTOR 4"/>
    <property type="match status" value="1"/>
</dbReference>
<evidence type="ECO:0000256" key="4">
    <source>
        <dbReference type="PROSITE-ProRule" id="PRU00207"/>
    </source>
</evidence>
<feature type="region of interest" description="Disordered" evidence="6">
    <location>
        <begin position="291"/>
        <end position="311"/>
    </location>
</feature>
<dbReference type="InterPro" id="IPR013083">
    <property type="entry name" value="Znf_RING/FYVE/PHD"/>
</dbReference>
<keyword evidence="2 4" id="KW-0863">Zinc-finger</keyword>
<feature type="region of interest" description="Disordered" evidence="6">
    <location>
        <begin position="186"/>
        <end position="232"/>
    </location>
</feature>
<feature type="domain" description="TRAF-type" evidence="7">
    <location>
        <begin position="134"/>
        <end position="169"/>
    </location>
</feature>
<evidence type="ECO:0000256" key="5">
    <source>
        <dbReference type="SAM" id="Coils"/>
    </source>
</evidence>
<feature type="non-terminal residue" evidence="8">
    <location>
        <position position="1"/>
    </location>
</feature>
<proteinExistence type="predicted"/>
<protein>
    <submittedName>
        <fullName evidence="8">Tnf receptor associated factor 6</fullName>
    </submittedName>
</protein>
<feature type="zinc finger region" description="TRAF-type" evidence="4">
    <location>
        <begin position="134"/>
        <end position="169"/>
    </location>
</feature>
<dbReference type="EMBL" id="GEIB01000321">
    <property type="protein sequence ID" value="JAR87522.1"/>
    <property type="molecule type" value="Transcribed_RNA"/>
</dbReference>
<name>A0A147BAQ3_9ACAR</name>
<evidence type="ECO:0000256" key="2">
    <source>
        <dbReference type="ARBA" id="ARBA00022771"/>
    </source>
</evidence>
<dbReference type="InterPro" id="IPR001293">
    <property type="entry name" value="Znf_TRAF"/>
</dbReference>
<reference evidence="8" key="1">
    <citation type="submission" date="2016-03" db="EMBL/GenBank/DDBJ databases">
        <title>Gut transcriptome analysis on engorged females of Ornithodoros mimon (Acari: Argasidae) and phylogenetic inferences of soft ticks.</title>
        <authorList>
            <person name="Landulfo G.A."/>
            <person name="Giovanni D."/>
            <person name="Carvalho E."/>
            <person name="Junqueira-de-Azevedo I."/>
            <person name="Patane J."/>
            <person name="Mendoca R."/>
            <person name="Barros-Battesti D."/>
        </authorList>
    </citation>
    <scope>NUCLEOTIDE SEQUENCE</scope>
    <source>
        <strain evidence="8">Females</strain>
        <tissue evidence="8">Gut</tissue>
    </source>
</reference>
<evidence type="ECO:0000259" key="7">
    <source>
        <dbReference type="PROSITE" id="PS50145"/>
    </source>
</evidence>
<evidence type="ECO:0000313" key="8">
    <source>
        <dbReference type="EMBL" id="JAR87522.1"/>
    </source>
</evidence>
<keyword evidence="1 4" id="KW-0479">Metal-binding</keyword>
<dbReference type="Gene3D" id="3.30.40.10">
    <property type="entry name" value="Zinc/RING finger domain, C3HC4 (zinc finger)"/>
    <property type="match status" value="1"/>
</dbReference>
<dbReference type="SUPFAM" id="SSF49599">
    <property type="entry name" value="TRAF domain-like"/>
    <property type="match status" value="1"/>
</dbReference>
<accession>A0A147BAQ3</accession>
<dbReference type="PROSITE" id="PS50145">
    <property type="entry name" value="ZF_TRAF"/>
    <property type="match status" value="1"/>
</dbReference>
<dbReference type="AlphaFoldDB" id="A0A147BAQ3"/>
<keyword evidence="8" id="KW-0675">Receptor</keyword>
<feature type="coiled-coil region" evidence="5">
    <location>
        <begin position="333"/>
        <end position="421"/>
    </location>
</feature>
<evidence type="ECO:0000256" key="3">
    <source>
        <dbReference type="ARBA" id="ARBA00022833"/>
    </source>
</evidence>
<organism evidence="8">
    <name type="scientific">Alectorobius mimon</name>
    <dbReference type="NCBI Taxonomy" id="360319"/>
    <lineage>
        <taxon>Eukaryota</taxon>
        <taxon>Metazoa</taxon>
        <taxon>Ecdysozoa</taxon>
        <taxon>Arthropoda</taxon>
        <taxon>Chelicerata</taxon>
        <taxon>Arachnida</taxon>
        <taxon>Acari</taxon>
        <taxon>Parasitiformes</taxon>
        <taxon>Ixodida</taxon>
        <taxon>Ixodoidea</taxon>
        <taxon>Argasidae</taxon>
        <taxon>Ornithodorinae</taxon>
        <taxon>Alectorobius</taxon>
    </lineage>
</organism>
<evidence type="ECO:0000256" key="1">
    <source>
        <dbReference type="ARBA" id="ARBA00022723"/>
    </source>
</evidence>
<keyword evidence="5" id="KW-0175">Coiled coil</keyword>
<dbReference type="PANTHER" id="PTHR10131">
    <property type="entry name" value="TNF RECEPTOR ASSOCIATED FACTOR"/>
    <property type="match status" value="1"/>
</dbReference>
<sequence length="424" mass="47512">NLHAAISSGVCFARSTTENSPTMEVTVRNFEKLPEDMKVKFVSPLEIDMCCNLCKNVEPVLLVDPDDHYFCNDCVNMSTTDDDLFECPDDGNIYPSSQLKRDTTVAARLKKELVICPNSSEDVPVRICFAALKAHFVGCPCSMTTCPFCGAPYDRRSLDEHISSECPEASSKHGSCKEDLAQRDIMVPGGSTDYRPDSTTSPLAGRLGLNRQQGHSPSVRAPAPGSRERTNEQKARCPYCNKFFPKRSIHDHITHKRCNTDVPLEDSFNGVSEQLSFSALSTPPSAGSATRAAFDGSYHGTSPITPNGPDMDMRLVKVETAVRQMERQQCSLRQELHEMINQHEERAKFNQQNMLKGLTQLINEVTDEHLRSQRESAEQMKQLEERNNQLQETVAGLNDDLDMLREEVNALRKIVERAQNRRSN</sequence>
<dbReference type="GO" id="GO:0008270">
    <property type="term" value="F:zinc ion binding"/>
    <property type="evidence" value="ECO:0007669"/>
    <property type="project" value="UniProtKB-KW"/>
</dbReference>
<keyword evidence="3 4" id="KW-0862">Zinc</keyword>